<dbReference type="InterPro" id="IPR036097">
    <property type="entry name" value="HisK_dim/P_sf"/>
</dbReference>
<keyword evidence="7 13" id="KW-0418">Kinase</keyword>
<keyword evidence="10" id="KW-0175">Coiled coil</keyword>
<dbReference type="AlphaFoldDB" id="A0A7H8QDW0"/>
<keyword evidence="6" id="KW-0547">Nucleotide-binding</keyword>
<dbReference type="InterPro" id="IPR005467">
    <property type="entry name" value="His_kinase_dom"/>
</dbReference>
<dbReference type="Gene3D" id="3.30.565.10">
    <property type="entry name" value="Histidine kinase-like ATPase, C-terminal domain"/>
    <property type="match status" value="1"/>
</dbReference>
<keyword evidence="8" id="KW-0067">ATP-binding</keyword>
<dbReference type="Gene3D" id="1.10.287.130">
    <property type="match status" value="1"/>
</dbReference>
<evidence type="ECO:0000256" key="1">
    <source>
        <dbReference type="ARBA" id="ARBA00000085"/>
    </source>
</evidence>
<dbReference type="GO" id="GO:0004721">
    <property type="term" value="F:phosphoprotein phosphatase activity"/>
    <property type="evidence" value="ECO:0007669"/>
    <property type="project" value="TreeGrafter"/>
</dbReference>
<reference evidence="14" key="2">
    <citation type="submission" date="2020-06" db="EMBL/GenBank/DDBJ databases">
        <title>Isolation of Planomicrobium glaciei.</title>
        <authorList>
            <person name="Malisova L."/>
            <person name="Safrankova R."/>
            <person name="Jakubu V."/>
            <person name="Spanelova P."/>
        </authorList>
    </citation>
    <scope>NUCLEOTIDE SEQUENCE [LARGE SCALE GENOMIC DNA]</scope>
    <source>
        <strain evidence="14">NRL-ATB46093</strain>
    </source>
</reference>
<dbReference type="EC" id="2.7.13.3" evidence="3"/>
<protein>
    <recommendedName>
        <fullName evidence="3">histidine kinase</fullName>
        <ecNumber evidence="3">2.7.13.3</ecNumber>
    </recommendedName>
</protein>
<dbReference type="EMBL" id="CP051177">
    <property type="protein sequence ID" value="QKX52069.1"/>
    <property type="molecule type" value="Genomic_DNA"/>
</dbReference>
<keyword evidence="4" id="KW-0597">Phosphoprotein</keyword>
<evidence type="ECO:0000256" key="2">
    <source>
        <dbReference type="ARBA" id="ARBA00004651"/>
    </source>
</evidence>
<evidence type="ECO:0000256" key="3">
    <source>
        <dbReference type="ARBA" id="ARBA00012438"/>
    </source>
</evidence>
<proteinExistence type="predicted"/>
<dbReference type="InterPro" id="IPR003594">
    <property type="entry name" value="HATPase_dom"/>
</dbReference>
<dbReference type="InterPro" id="IPR004358">
    <property type="entry name" value="Sig_transdc_His_kin-like_C"/>
</dbReference>
<dbReference type="GO" id="GO:0005524">
    <property type="term" value="F:ATP binding"/>
    <property type="evidence" value="ECO:0007669"/>
    <property type="project" value="UniProtKB-KW"/>
</dbReference>
<comment type="catalytic activity">
    <reaction evidence="1">
        <text>ATP + protein L-histidine = ADP + protein N-phospho-L-histidine.</text>
        <dbReference type="EC" id="2.7.13.3"/>
    </reaction>
</comment>
<evidence type="ECO:0000256" key="8">
    <source>
        <dbReference type="ARBA" id="ARBA00022840"/>
    </source>
</evidence>
<sequence>MNLHKRFLLQFFTQLLLLSAVFLVTILAIWAIIGFSLTEQDARQDLAKAESSYFTGKISVDGKNVSIDPELKELAERQNGQLLVVDAEGYVLDSFQAPEQTPSRMQANELAAWLLGTDWAGKERAYWKLEYFDEDPLYLLFEKENKAAGLTAALEPGVDWGQKQLRLTADMEKKLQAENAWVQLVDAGGVVVDSFGEDAPKFTASIDGIDRLAAEWPMLSVSVDEATQTALYIGVAEMPSSFLEDSFADRKLIYVFLLLLLPLVIGTFWYARKFGMPLLVMMQWIQNLGSRQYEAPKDASGQPALYTKKGKLKRKYRLYKDLIGTLEQLTDTLKQHKVQRRELNQTREDWISGLSHDLKTPLSSISGYAQLLEAENYQWSKTEAKEFAGIIHEKSGYMMELLEDLTLTFRLKNNALPLSKEPVELNEFMRRTIIQFINEPANADFEFDFQPAEEDVMADIDPKWFQRIVDNLIANAVKYNPPGTTITISLSTIERHLFIVRIEDDGTGMDKKTLNKLFERYYRGSNTVESGNGSGLGMAITKQLVGLHGGSIKVTSEVSSGTTVRLMVPMQ</sequence>
<organism evidence="13 14">
    <name type="scientific">Planococcus glaciei</name>
    <dbReference type="NCBI Taxonomy" id="459472"/>
    <lineage>
        <taxon>Bacteria</taxon>
        <taxon>Bacillati</taxon>
        <taxon>Bacillota</taxon>
        <taxon>Bacilli</taxon>
        <taxon>Bacillales</taxon>
        <taxon>Caryophanaceae</taxon>
        <taxon>Planococcus</taxon>
    </lineage>
</organism>
<feature type="transmembrane region" description="Helical" evidence="11">
    <location>
        <begin position="7"/>
        <end position="33"/>
    </location>
</feature>
<keyword evidence="11" id="KW-1133">Transmembrane helix</keyword>
<dbReference type="PROSITE" id="PS50109">
    <property type="entry name" value="HIS_KIN"/>
    <property type="match status" value="1"/>
</dbReference>
<dbReference type="InterPro" id="IPR050351">
    <property type="entry name" value="BphY/WalK/GraS-like"/>
</dbReference>
<gene>
    <name evidence="13" type="ORF">HF394_16625</name>
</gene>
<dbReference type="PRINTS" id="PR00344">
    <property type="entry name" value="BCTRLSENSOR"/>
</dbReference>
<dbReference type="GO" id="GO:0005886">
    <property type="term" value="C:plasma membrane"/>
    <property type="evidence" value="ECO:0007669"/>
    <property type="project" value="UniProtKB-SubCell"/>
</dbReference>
<feature type="transmembrane region" description="Helical" evidence="11">
    <location>
        <begin position="252"/>
        <end position="271"/>
    </location>
</feature>
<evidence type="ECO:0000256" key="7">
    <source>
        <dbReference type="ARBA" id="ARBA00022777"/>
    </source>
</evidence>
<evidence type="ECO:0000313" key="14">
    <source>
        <dbReference type="Proteomes" id="UP000509222"/>
    </source>
</evidence>
<dbReference type="SMART" id="SM00388">
    <property type="entry name" value="HisKA"/>
    <property type="match status" value="1"/>
</dbReference>
<evidence type="ECO:0000259" key="12">
    <source>
        <dbReference type="PROSITE" id="PS50109"/>
    </source>
</evidence>
<dbReference type="GO" id="GO:0000155">
    <property type="term" value="F:phosphorelay sensor kinase activity"/>
    <property type="evidence" value="ECO:0007669"/>
    <property type="project" value="InterPro"/>
</dbReference>
<keyword evidence="14" id="KW-1185">Reference proteome</keyword>
<dbReference type="InterPro" id="IPR036890">
    <property type="entry name" value="HATPase_C_sf"/>
</dbReference>
<evidence type="ECO:0000256" key="4">
    <source>
        <dbReference type="ARBA" id="ARBA00022553"/>
    </source>
</evidence>
<dbReference type="SUPFAM" id="SSF47384">
    <property type="entry name" value="Homodimeric domain of signal transducing histidine kinase"/>
    <property type="match status" value="1"/>
</dbReference>
<evidence type="ECO:0000256" key="6">
    <source>
        <dbReference type="ARBA" id="ARBA00022741"/>
    </source>
</evidence>
<dbReference type="Pfam" id="PF00512">
    <property type="entry name" value="HisKA"/>
    <property type="match status" value="1"/>
</dbReference>
<feature type="domain" description="Histidine kinase" evidence="12">
    <location>
        <begin position="353"/>
        <end position="571"/>
    </location>
</feature>
<reference evidence="13 14" key="1">
    <citation type="submission" date="2020-04" db="EMBL/GenBank/DDBJ databases">
        <authorList>
            <person name="Pajer P."/>
            <person name="Broz P."/>
        </authorList>
    </citation>
    <scope>NUCLEOTIDE SEQUENCE [LARGE SCALE GENOMIC DNA]</scope>
    <source>
        <strain evidence="14">NRL-ATB46093</strain>
    </source>
</reference>
<comment type="subcellular location">
    <subcellularLocation>
        <location evidence="2">Cell membrane</location>
        <topology evidence="2">Multi-pass membrane protein</topology>
    </subcellularLocation>
</comment>
<dbReference type="InterPro" id="IPR003661">
    <property type="entry name" value="HisK_dim/P_dom"/>
</dbReference>
<evidence type="ECO:0000256" key="10">
    <source>
        <dbReference type="SAM" id="Coils"/>
    </source>
</evidence>
<dbReference type="SMART" id="SM00387">
    <property type="entry name" value="HATPase_c"/>
    <property type="match status" value="1"/>
</dbReference>
<feature type="coiled-coil region" evidence="10">
    <location>
        <begin position="319"/>
        <end position="346"/>
    </location>
</feature>
<dbReference type="RefSeq" id="WP_176294910.1">
    <property type="nucleotide sequence ID" value="NZ_CP051177.1"/>
</dbReference>
<evidence type="ECO:0000313" key="13">
    <source>
        <dbReference type="EMBL" id="QKX52069.1"/>
    </source>
</evidence>
<keyword evidence="9" id="KW-0902">Two-component regulatory system</keyword>
<dbReference type="CDD" id="cd00082">
    <property type="entry name" value="HisKA"/>
    <property type="match status" value="1"/>
</dbReference>
<dbReference type="GO" id="GO:0016036">
    <property type="term" value="P:cellular response to phosphate starvation"/>
    <property type="evidence" value="ECO:0007669"/>
    <property type="project" value="TreeGrafter"/>
</dbReference>
<keyword evidence="5" id="KW-0808">Transferase</keyword>
<dbReference type="SUPFAM" id="SSF55874">
    <property type="entry name" value="ATPase domain of HSP90 chaperone/DNA topoisomerase II/histidine kinase"/>
    <property type="match status" value="1"/>
</dbReference>
<dbReference type="Proteomes" id="UP000509222">
    <property type="component" value="Chromosome"/>
</dbReference>
<dbReference type="FunFam" id="3.30.565.10:FF:000006">
    <property type="entry name" value="Sensor histidine kinase WalK"/>
    <property type="match status" value="1"/>
</dbReference>
<name>A0A7H8QDW0_9BACL</name>
<dbReference type="PANTHER" id="PTHR45453:SF1">
    <property type="entry name" value="PHOSPHATE REGULON SENSOR PROTEIN PHOR"/>
    <property type="match status" value="1"/>
</dbReference>
<dbReference type="Pfam" id="PF02518">
    <property type="entry name" value="HATPase_c"/>
    <property type="match status" value="1"/>
</dbReference>
<evidence type="ECO:0000256" key="9">
    <source>
        <dbReference type="ARBA" id="ARBA00023012"/>
    </source>
</evidence>
<evidence type="ECO:0000256" key="5">
    <source>
        <dbReference type="ARBA" id="ARBA00022679"/>
    </source>
</evidence>
<dbReference type="CDD" id="cd00075">
    <property type="entry name" value="HATPase"/>
    <property type="match status" value="1"/>
</dbReference>
<keyword evidence="11" id="KW-0812">Transmembrane</keyword>
<dbReference type="PANTHER" id="PTHR45453">
    <property type="entry name" value="PHOSPHATE REGULON SENSOR PROTEIN PHOR"/>
    <property type="match status" value="1"/>
</dbReference>
<evidence type="ECO:0000256" key="11">
    <source>
        <dbReference type="SAM" id="Phobius"/>
    </source>
</evidence>
<accession>A0A7H8QDW0</accession>
<keyword evidence="11" id="KW-0472">Membrane</keyword>